<evidence type="ECO:0000256" key="2">
    <source>
        <dbReference type="SAM" id="MobiDB-lite"/>
    </source>
</evidence>
<evidence type="ECO:0000313" key="5">
    <source>
        <dbReference type="Proteomes" id="UP001199260"/>
    </source>
</evidence>
<name>A0AAW4XRY6_9BURK</name>
<comment type="caution">
    <text evidence="4">The sequence shown here is derived from an EMBL/GenBank/DDBJ whole genome shotgun (WGS) entry which is preliminary data.</text>
</comment>
<feature type="compositionally biased region" description="Gly residues" evidence="2">
    <location>
        <begin position="586"/>
        <end position="600"/>
    </location>
</feature>
<evidence type="ECO:0000313" key="4">
    <source>
        <dbReference type="EMBL" id="MCD2164117.1"/>
    </source>
</evidence>
<dbReference type="CDD" id="cd01344">
    <property type="entry name" value="PL2_Passenger_AT"/>
    <property type="match status" value="1"/>
</dbReference>
<accession>A0AAW4XRY6</accession>
<dbReference type="SUPFAM" id="SSF51126">
    <property type="entry name" value="Pectin lyase-like"/>
    <property type="match status" value="1"/>
</dbReference>
<dbReference type="PANTHER" id="PTHR35037:SF3">
    <property type="entry name" value="C-TERMINAL REGION OF AIDA-LIKE PROTEIN"/>
    <property type="match status" value="1"/>
</dbReference>
<dbReference type="Pfam" id="PF18883">
    <property type="entry name" value="AC_1"/>
    <property type="match status" value="1"/>
</dbReference>
<dbReference type="Gene3D" id="2.160.20.20">
    <property type="match status" value="1"/>
</dbReference>
<dbReference type="InterPro" id="IPR012332">
    <property type="entry name" value="Autotransporter_pectin_lyase_C"/>
</dbReference>
<evidence type="ECO:0000256" key="1">
    <source>
        <dbReference type="ARBA" id="ARBA00022729"/>
    </source>
</evidence>
<dbReference type="InterPro" id="IPR043990">
    <property type="entry name" value="AC_1"/>
</dbReference>
<sequence>MLAGAAQAQSIVFSGNTSPGGDLGASYSAGNVDIGNTATGTLEILNGGKLTSGRAIVGGNLGGNGSATVDGPGSSWVITDPFSSGLVIGQGQAPGTLRVRNGATVSSNKQITSSNAPNSVALVEVDGANSVLQTDDRCGFGGSDATTVRISNGGQMRCATYGSLVFGSVSLTGAGSKWVIGQDLFTALSTDVHSILNIGEGTALEVGGTLNLPNAADDTIVSSATLNIEGASPPGLVTAPELAFGSNKGGVINLNHSDASGSYQLATSMSGPGTVNVRNGGTTTLAGNNSYSGTTSIAAGTLRAGATTGFSPASDYVVASGAKMDTATFAPTVGSLRNAGTVTMAAGGTSGSLTVAGNYSSEGGSIELNTALGDSSSATEKLVVNGDTSGNTILNISNLGGSGAATTGEGILVVQVNGASNGTFALPAPGYVQAGTFRYDLVKTGNNWYLVSEARAESSPTASVVCSPAELSDADNQVATCTVSLNLAPAADLSINLAVPAANPRYTTTCTSPMLIAANTSTGTCTITAVANNTADDGDVTAELAVAPPTVADAYTVAGPAAQVLIKDKDKTDNGGGENPENPGGENPGGENPGENGGGTAPHKVPTMGAVGLMSMASILSLLGLRRVRKDHKPV</sequence>
<dbReference type="NCBIfam" id="TIGR01414">
    <property type="entry name" value="autotrans_barl"/>
    <property type="match status" value="1"/>
</dbReference>
<dbReference type="NCBIfam" id="TIGR02601">
    <property type="entry name" value="autotrns_rpt"/>
    <property type="match status" value="1"/>
</dbReference>
<dbReference type="PANTHER" id="PTHR35037">
    <property type="entry name" value="C-TERMINAL REGION OF AIDA-LIKE PROTEIN"/>
    <property type="match status" value="1"/>
</dbReference>
<dbReference type="EMBL" id="JAJNCT010000005">
    <property type="protein sequence ID" value="MCD2164117.1"/>
    <property type="molecule type" value="Genomic_DNA"/>
</dbReference>
<dbReference type="InterPro" id="IPR006315">
    <property type="entry name" value="OM_autotransptr_brl_dom"/>
</dbReference>
<proteinExistence type="predicted"/>
<dbReference type="InterPro" id="IPR013425">
    <property type="entry name" value="Autotrns_rpt"/>
</dbReference>
<dbReference type="RefSeq" id="WP_230771241.1">
    <property type="nucleotide sequence ID" value="NZ_JAJNCT010000005.1"/>
</dbReference>
<dbReference type="InterPro" id="IPR030895">
    <property type="entry name" value="T5SS_PEPC_rpt"/>
</dbReference>
<dbReference type="Proteomes" id="UP001199260">
    <property type="component" value="Unassembled WGS sequence"/>
</dbReference>
<organism evidence="4 5">
    <name type="scientific">Comamonas koreensis</name>
    <dbReference type="NCBI Taxonomy" id="160825"/>
    <lineage>
        <taxon>Bacteria</taxon>
        <taxon>Pseudomonadati</taxon>
        <taxon>Pseudomonadota</taxon>
        <taxon>Betaproteobacteria</taxon>
        <taxon>Burkholderiales</taxon>
        <taxon>Comamonadaceae</taxon>
        <taxon>Comamonas</taxon>
    </lineage>
</organism>
<gene>
    <name evidence="4" type="ORF">LPW39_03090</name>
</gene>
<dbReference type="AlphaFoldDB" id="A0AAW4XRY6"/>
<dbReference type="InterPro" id="IPR051551">
    <property type="entry name" value="Autotransporter_adhesion"/>
</dbReference>
<protein>
    <submittedName>
        <fullName evidence="4">Autotransporter outer membrane beta-barrel domain-containing protein</fullName>
    </submittedName>
</protein>
<dbReference type="GO" id="GO:0019867">
    <property type="term" value="C:outer membrane"/>
    <property type="evidence" value="ECO:0007669"/>
    <property type="project" value="InterPro"/>
</dbReference>
<keyword evidence="5" id="KW-1185">Reference proteome</keyword>
<reference evidence="4 5" key="1">
    <citation type="submission" date="2021-11" db="EMBL/GenBank/DDBJ databases">
        <title>Genome sequence.</title>
        <authorList>
            <person name="Sun Q."/>
        </authorList>
    </citation>
    <scope>NUCLEOTIDE SEQUENCE [LARGE SCALE GENOMIC DNA]</scope>
    <source>
        <strain evidence="4 5">KCTC 12005</strain>
    </source>
</reference>
<feature type="domain" description="Autochaperone" evidence="3">
    <location>
        <begin position="333"/>
        <end position="441"/>
    </location>
</feature>
<evidence type="ECO:0000259" key="3">
    <source>
        <dbReference type="Pfam" id="PF18883"/>
    </source>
</evidence>
<feature type="region of interest" description="Disordered" evidence="2">
    <location>
        <begin position="565"/>
        <end position="607"/>
    </location>
</feature>
<dbReference type="Pfam" id="PF12951">
    <property type="entry name" value="PATR"/>
    <property type="match status" value="1"/>
</dbReference>
<dbReference type="NCBIfam" id="TIGR04393">
    <property type="entry name" value="rpt_T5SS_PEPC"/>
    <property type="match status" value="1"/>
</dbReference>
<keyword evidence="1" id="KW-0732">Signal</keyword>
<dbReference type="InterPro" id="IPR011050">
    <property type="entry name" value="Pectin_lyase_fold/virulence"/>
</dbReference>